<evidence type="ECO:0000256" key="5">
    <source>
        <dbReference type="SAM" id="MobiDB-lite"/>
    </source>
</evidence>
<dbReference type="HOGENOM" id="CLU_475766_0_0_1"/>
<dbReference type="InParanoid" id="A0A066W5A6"/>
<proteinExistence type="inferred from homology"/>
<dbReference type="OrthoDB" id="18388at2759"/>
<feature type="region of interest" description="Disordered" evidence="5">
    <location>
        <begin position="307"/>
        <end position="330"/>
    </location>
</feature>
<dbReference type="STRING" id="1037660.A0A066W5A6"/>
<gene>
    <name evidence="6" type="ORF">K437DRAFT_294421</name>
</gene>
<feature type="compositionally biased region" description="Basic and acidic residues" evidence="5">
    <location>
        <begin position="532"/>
        <end position="546"/>
    </location>
</feature>
<dbReference type="InterPro" id="IPR037379">
    <property type="entry name" value="WDR74/Nsa1"/>
</dbReference>
<dbReference type="GeneID" id="25267213"/>
<comment type="function">
    <text evidence="1">Involved in the biogenesis of the 60S ribosomal subunit.</text>
</comment>
<dbReference type="AlphaFoldDB" id="A0A066W5A6"/>
<evidence type="ECO:0000256" key="2">
    <source>
        <dbReference type="ARBA" id="ARBA00007861"/>
    </source>
</evidence>
<evidence type="ECO:0000256" key="1">
    <source>
        <dbReference type="ARBA" id="ARBA00002889"/>
    </source>
</evidence>
<dbReference type="Proteomes" id="UP000027361">
    <property type="component" value="Unassembled WGS sequence"/>
</dbReference>
<dbReference type="InterPro" id="IPR036322">
    <property type="entry name" value="WD40_repeat_dom_sf"/>
</dbReference>
<dbReference type="PANTHER" id="PTHR16038:SF4">
    <property type="entry name" value="WD REPEAT-CONTAINING PROTEIN 74"/>
    <property type="match status" value="1"/>
</dbReference>
<dbReference type="EMBL" id="JMSN01000038">
    <property type="protein sequence ID" value="KDN45950.1"/>
    <property type="molecule type" value="Genomic_DNA"/>
</dbReference>
<feature type="region of interest" description="Disordered" evidence="5">
    <location>
        <begin position="247"/>
        <end position="269"/>
    </location>
</feature>
<comment type="caution">
    <text evidence="6">The sequence shown here is derived from an EMBL/GenBank/DDBJ whole genome shotgun (WGS) entry which is preliminary data.</text>
</comment>
<comment type="similarity">
    <text evidence="2">Belongs to the NSA1 family.</text>
</comment>
<name>A0A066W5A6_TILAU</name>
<dbReference type="PANTHER" id="PTHR16038">
    <property type="entry name" value="NOP SEVEN ASSOCIATED PROTEIN 1"/>
    <property type="match status" value="1"/>
</dbReference>
<reference evidence="6 7" key="1">
    <citation type="submission" date="2014-05" db="EMBL/GenBank/DDBJ databases">
        <title>Draft genome sequence of a rare smut relative, Tilletiaria anomala UBC 951.</title>
        <authorList>
            <consortium name="DOE Joint Genome Institute"/>
            <person name="Toome M."/>
            <person name="Kuo A."/>
            <person name="Henrissat B."/>
            <person name="Lipzen A."/>
            <person name="Tritt A."/>
            <person name="Yoshinaga Y."/>
            <person name="Zane M."/>
            <person name="Barry K."/>
            <person name="Grigoriev I.V."/>
            <person name="Spatafora J.W."/>
            <person name="Aimea M.C."/>
        </authorList>
    </citation>
    <scope>NUCLEOTIDE SEQUENCE [LARGE SCALE GENOMIC DNA]</scope>
    <source>
        <strain evidence="6 7">UBC 951</strain>
    </source>
</reference>
<dbReference type="GO" id="GO:0030687">
    <property type="term" value="C:preribosome, large subunit precursor"/>
    <property type="evidence" value="ECO:0007669"/>
    <property type="project" value="TreeGrafter"/>
</dbReference>
<dbReference type="SUPFAM" id="SSF50978">
    <property type="entry name" value="WD40 repeat-like"/>
    <property type="match status" value="1"/>
</dbReference>
<dbReference type="InterPro" id="IPR015943">
    <property type="entry name" value="WD40/YVTN_repeat-like_dom_sf"/>
</dbReference>
<evidence type="ECO:0000256" key="3">
    <source>
        <dbReference type="ARBA" id="ARBA00011187"/>
    </source>
</evidence>
<feature type="compositionally biased region" description="Acidic residues" evidence="5">
    <location>
        <begin position="547"/>
        <end position="556"/>
    </location>
</feature>
<protein>
    <recommendedName>
        <fullName evidence="4">Ribosome biogenesis protein NSA1</fullName>
    </recommendedName>
</protein>
<dbReference type="GO" id="GO:0005730">
    <property type="term" value="C:nucleolus"/>
    <property type="evidence" value="ECO:0007669"/>
    <property type="project" value="InterPro"/>
</dbReference>
<dbReference type="Gene3D" id="2.130.10.10">
    <property type="entry name" value="YVTN repeat-like/Quinoprotein amine dehydrogenase"/>
    <property type="match status" value="1"/>
</dbReference>
<evidence type="ECO:0000313" key="6">
    <source>
        <dbReference type="EMBL" id="KDN45950.1"/>
    </source>
</evidence>
<dbReference type="GO" id="GO:0042273">
    <property type="term" value="P:ribosomal large subunit biogenesis"/>
    <property type="evidence" value="ECO:0007669"/>
    <property type="project" value="InterPro"/>
</dbReference>
<feature type="region of interest" description="Disordered" evidence="5">
    <location>
        <begin position="522"/>
        <end position="589"/>
    </location>
</feature>
<comment type="subunit">
    <text evidence="3">Component of the pre-66S ribosomal particle.</text>
</comment>
<organism evidence="6 7">
    <name type="scientific">Tilletiaria anomala (strain ATCC 24038 / CBS 436.72 / UBC 951)</name>
    <dbReference type="NCBI Taxonomy" id="1037660"/>
    <lineage>
        <taxon>Eukaryota</taxon>
        <taxon>Fungi</taxon>
        <taxon>Dikarya</taxon>
        <taxon>Basidiomycota</taxon>
        <taxon>Ustilaginomycotina</taxon>
        <taxon>Exobasidiomycetes</taxon>
        <taxon>Georgefischeriales</taxon>
        <taxon>Tilletiariaceae</taxon>
        <taxon>Tilletiaria</taxon>
    </lineage>
</organism>
<keyword evidence="7" id="KW-1185">Reference proteome</keyword>
<evidence type="ECO:0000313" key="7">
    <source>
        <dbReference type="Proteomes" id="UP000027361"/>
    </source>
</evidence>
<accession>A0A066W5A6</accession>
<sequence>MDTDMSVSSHLDEGSSNVTCYQVIAADEAGSLHSLRFPCSSFPGPVKSEEALSVQFDTIRIDRAEADPSSSGSGRAVQRLAQGRLNDDSWVIAVGRRDGTVDVIGLDEQQQGSSSSTSVQRGRLLASIRETRMRPGMERWVGMAVGQGAVYSCTSAGAFRATFLRAVSDSTSLEVAESTELNFPSPLQDCAFHPAQNPTHFAYGGEEVPLSVWNVKMALSQPTEESPVNNGTETAGGAATPAVANENAAQMTAKERKRKRQAQARSKAKELLHGEVFRAKNLPNDALSLPQRPNITALAFAFPSASTSTAHAGSNGNETDDDSSTGQNGVPTGCWVLAGTRDGLLRLFEPGSGVRKQKAEVKLVPKGQNEGLAIKALAVVSSDAAASRRQGGQLVAYVADTSKRVYAVDWLKSRVLGQLKGITGTVNAILPLPAPGIGRHEHLKRIVTASQDRLVRLHHATSYNVVHTTVNNSDQGKGEAIAVGHSLQRLKEARLYAHAFSQAAPVTALVLDSRHFPLMTVERASGNDGDGNEERAEDADGAHGSDDAEDQEDEFLQMETIGSEGGPDGADEDEQEPAPTTKRIKLAER</sequence>
<dbReference type="RefSeq" id="XP_013243388.1">
    <property type="nucleotide sequence ID" value="XM_013387934.1"/>
</dbReference>
<evidence type="ECO:0000256" key="4">
    <source>
        <dbReference type="ARBA" id="ARBA00014234"/>
    </source>
</evidence>